<dbReference type="Pfam" id="PF00043">
    <property type="entry name" value="GST_C"/>
    <property type="match status" value="1"/>
</dbReference>
<feature type="domain" description="GST N-terminal" evidence="6">
    <location>
        <begin position="1"/>
        <end position="83"/>
    </location>
</feature>
<dbReference type="InterPro" id="IPR004045">
    <property type="entry name" value="Glutathione_S-Trfase_N"/>
</dbReference>
<comment type="similarity">
    <text evidence="1 5">Belongs to the GST superfamily.</text>
</comment>
<dbReference type="InterPro" id="IPR040079">
    <property type="entry name" value="Glutathione_S-Trfase"/>
</dbReference>
<evidence type="ECO:0000256" key="4">
    <source>
        <dbReference type="ARBA" id="ARBA00047960"/>
    </source>
</evidence>
<dbReference type="InterPro" id="IPR004046">
    <property type="entry name" value="GST_C"/>
</dbReference>
<organism evidence="8 9">
    <name type="scientific">Bionectria ochroleuca</name>
    <name type="common">Gliocladium roseum</name>
    <dbReference type="NCBI Taxonomy" id="29856"/>
    <lineage>
        <taxon>Eukaryota</taxon>
        <taxon>Fungi</taxon>
        <taxon>Dikarya</taxon>
        <taxon>Ascomycota</taxon>
        <taxon>Pezizomycotina</taxon>
        <taxon>Sordariomycetes</taxon>
        <taxon>Hypocreomycetidae</taxon>
        <taxon>Hypocreales</taxon>
        <taxon>Bionectriaceae</taxon>
        <taxon>Clonostachys</taxon>
    </lineage>
</organism>
<reference evidence="8 9" key="1">
    <citation type="submission" date="2019-06" db="EMBL/GenBank/DDBJ databases">
        <authorList>
            <person name="Broberg M."/>
        </authorList>
    </citation>
    <scope>NUCLEOTIDE SEQUENCE [LARGE SCALE GENOMIC DNA]</scope>
</reference>
<dbReference type="InterPro" id="IPR036282">
    <property type="entry name" value="Glutathione-S-Trfase_C_sf"/>
</dbReference>
<dbReference type="SFLD" id="SFLDG00358">
    <property type="entry name" value="Main_(cytGST)"/>
    <property type="match status" value="1"/>
</dbReference>
<dbReference type="SFLD" id="SFLDS00019">
    <property type="entry name" value="Glutathione_Transferase_(cytos"/>
    <property type="match status" value="1"/>
</dbReference>
<dbReference type="EMBL" id="CABFNS010000851">
    <property type="protein sequence ID" value="VUC32401.1"/>
    <property type="molecule type" value="Genomic_DNA"/>
</dbReference>
<name>A0ABY6UMJ6_BIOOC</name>
<evidence type="ECO:0000313" key="9">
    <source>
        <dbReference type="Proteomes" id="UP000766486"/>
    </source>
</evidence>
<dbReference type="PROSITE" id="PS50405">
    <property type="entry name" value="GST_CTER"/>
    <property type="match status" value="1"/>
</dbReference>
<dbReference type="SUPFAM" id="SSF52833">
    <property type="entry name" value="Thioredoxin-like"/>
    <property type="match status" value="1"/>
</dbReference>
<dbReference type="InterPro" id="IPR036249">
    <property type="entry name" value="Thioredoxin-like_sf"/>
</dbReference>
<dbReference type="InterPro" id="IPR010987">
    <property type="entry name" value="Glutathione-S-Trfase_C-like"/>
</dbReference>
<dbReference type="PANTHER" id="PTHR43900:SF3">
    <property type="entry name" value="GLUTATHIONE S-TRANSFERASE RHO"/>
    <property type="match status" value="1"/>
</dbReference>
<dbReference type="PANTHER" id="PTHR43900">
    <property type="entry name" value="GLUTATHIONE S-TRANSFERASE RHO"/>
    <property type="match status" value="1"/>
</dbReference>
<feature type="domain" description="GST C-terminal" evidence="7">
    <location>
        <begin position="89"/>
        <end position="237"/>
    </location>
</feature>
<keyword evidence="3" id="KW-0808">Transferase</keyword>
<accession>A0ABY6UMJ6</accession>
<evidence type="ECO:0000259" key="6">
    <source>
        <dbReference type="PROSITE" id="PS50404"/>
    </source>
</evidence>
<evidence type="ECO:0000313" key="8">
    <source>
        <dbReference type="EMBL" id="VUC32401.1"/>
    </source>
</evidence>
<dbReference type="Gene3D" id="3.40.30.10">
    <property type="entry name" value="Glutaredoxin"/>
    <property type="match status" value="1"/>
</dbReference>
<dbReference type="Gene3D" id="1.20.1050.10">
    <property type="match status" value="1"/>
</dbReference>
<dbReference type="Pfam" id="PF02798">
    <property type="entry name" value="GST_N"/>
    <property type="match status" value="1"/>
</dbReference>
<evidence type="ECO:0000256" key="3">
    <source>
        <dbReference type="ARBA" id="ARBA00022679"/>
    </source>
</evidence>
<evidence type="ECO:0000259" key="7">
    <source>
        <dbReference type="PROSITE" id="PS50405"/>
    </source>
</evidence>
<sequence>MSPTVLGTVTSTRTQKVLLTLEELAIKYDLETIDLGKGEHQSSEYVKKHHPFAKVPAFQDGEVKIFESRAIARYLAARNNSPLVPAFDNIKALAAFEQAASVEYAYFEPAVSALGFELIFKKWVQLSTSGWKLTCQLTRGGTRLFKLGETNQEIVDQQLALLKTTLDYYSHVLERQHYLAGNTYTLVDLFHVPWIGFLRDRLMLGELIDTRRNVAAWAERISQREASKVVAAKVARH</sequence>
<comment type="catalytic activity">
    <reaction evidence="4">
        <text>RX + glutathione = an S-substituted glutathione + a halide anion + H(+)</text>
        <dbReference type="Rhea" id="RHEA:16437"/>
        <dbReference type="ChEBI" id="CHEBI:15378"/>
        <dbReference type="ChEBI" id="CHEBI:16042"/>
        <dbReference type="ChEBI" id="CHEBI:17792"/>
        <dbReference type="ChEBI" id="CHEBI:57925"/>
        <dbReference type="ChEBI" id="CHEBI:90779"/>
        <dbReference type="EC" id="2.5.1.18"/>
    </reaction>
</comment>
<dbReference type="EC" id="2.5.1.18" evidence="2"/>
<dbReference type="SUPFAM" id="SSF47616">
    <property type="entry name" value="GST C-terminal domain-like"/>
    <property type="match status" value="1"/>
</dbReference>
<gene>
    <name evidence="8" type="ORF">CLO192961_LOCUS328644</name>
</gene>
<keyword evidence="9" id="KW-1185">Reference proteome</keyword>
<evidence type="ECO:0000256" key="5">
    <source>
        <dbReference type="RuleBase" id="RU003494"/>
    </source>
</evidence>
<dbReference type="Proteomes" id="UP000766486">
    <property type="component" value="Unassembled WGS sequence"/>
</dbReference>
<protein>
    <recommendedName>
        <fullName evidence="2">glutathione transferase</fullName>
        <ecNumber evidence="2">2.5.1.18</ecNumber>
    </recommendedName>
</protein>
<comment type="caution">
    <text evidence="8">The sequence shown here is derived from an EMBL/GenBank/DDBJ whole genome shotgun (WGS) entry which is preliminary data.</text>
</comment>
<proteinExistence type="inferred from homology"/>
<evidence type="ECO:0000256" key="2">
    <source>
        <dbReference type="ARBA" id="ARBA00012452"/>
    </source>
</evidence>
<evidence type="ECO:0000256" key="1">
    <source>
        <dbReference type="ARBA" id="ARBA00007409"/>
    </source>
</evidence>
<dbReference type="PROSITE" id="PS50404">
    <property type="entry name" value="GST_NTER"/>
    <property type="match status" value="1"/>
</dbReference>